<reference evidence="1 2" key="1">
    <citation type="submission" date="2016-10" db="EMBL/GenBank/DDBJ databases">
        <authorList>
            <person name="de Groot N.N."/>
        </authorList>
    </citation>
    <scope>NUCLEOTIDE SEQUENCE [LARGE SCALE GENOMIC DNA]</scope>
    <source>
        <strain evidence="1 2">DSM 25584</strain>
    </source>
</reference>
<dbReference type="EMBL" id="FNCE01000001">
    <property type="protein sequence ID" value="SDF58877.1"/>
    <property type="molecule type" value="Genomic_DNA"/>
</dbReference>
<evidence type="ECO:0000313" key="1">
    <source>
        <dbReference type="EMBL" id="SDF58877.1"/>
    </source>
</evidence>
<dbReference type="Proteomes" id="UP000199415">
    <property type="component" value="Unassembled WGS sequence"/>
</dbReference>
<organism evidence="1 2">
    <name type="scientific">Limimonas halophila</name>
    <dbReference type="NCBI Taxonomy" id="1082479"/>
    <lineage>
        <taxon>Bacteria</taxon>
        <taxon>Pseudomonadati</taxon>
        <taxon>Pseudomonadota</taxon>
        <taxon>Alphaproteobacteria</taxon>
        <taxon>Rhodospirillales</taxon>
        <taxon>Rhodovibrionaceae</taxon>
        <taxon>Limimonas</taxon>
    </lineage>
</organism>
<proteinExistence type="predicted"/>
<protein>
    <recommendedName>
        <fullName evidence="3">HTH-like domain-containing protein</fullName>
    </recommendedName>
</protein>
<evidence type="ECO:0000313" key="2">
    <source>
        <dbReference type="Proteomes" id="UP000199415"/>
    </source>
</evidence>
<gene>
    <name evidence="1" type="ORF">SAMN05216241_101545</name>
</gene>
<dbReference type="STRING" id="1082479.SAMN05216241_101545"/>
<keyword evidence="2" id="KW-1185">Reference proteome</keyword>
<evidence type="ECO:0008006" key="3">
    <source>
        <dbReference type="Google" id="ProtNLM"/>
    </source>
</evidence>
<name>A0A1G7MAU4_9PROT</name>
<dbReference type="AlphaFoldDB" id="A0A1G7MAU4"/>
<sequence>MIAFIDDHRAVYGLTPICWQLAIAPSTYHAHAARRADPSTAPARVRRDTWLRAEIRRVWEENFQVCGVRKVWRQLLREGFVLDALEQALHARQPVSG</sequence>
<accession>A0A1G7MAU4</accession>